<dbReference type="EMBL" id="CP144698">
    <property type="protein sequence ID" value="WVZ16670.1"/>
    <property type="molecule type" value="Genomic_DNA"/>
</dbReference>
<proteinExistence type="predicted"/>
<name>A0AAQ3NVL5_VIGMU</name>
<evidence type="ECO:0000313" key="2">
    <source>
        <dbReference type="Proteomes" id="UP001374535"/>
    </source>
</evidence>
<evidence type="ECO:0000313" key="1">
    <source>
        <dbReference type="EMBL" id="WVZ16670.1"/>
    </source>
</evidence>
<gene>
    <name evidence="1" type="ORF">V8G54_009652</name>
</gene>
<sequence length="101" mass="11969">MLSNIGTFLSRSKQRWRFMSLLRSLGRLRINVSSSTPLFSCHLYCSYRLILCFRKSGSIRWDIHSSASLLLILISSTLTVVDCRYFWNNNQHEYRINEFNK</sequence>
<reference evidence="1 2" key="1">
    <citation type="journal article" date="2023" name="Life. Sci Alliance">
        <title>Evolutionary insights into 3D genome organization and epigenetic landscape of Vigna mungo.</title>
        <authorList>
            <person name="Junaid A."/>
            <person name="Singh B."/>
            <person name="Bhatia S."/>
        </authorList>
    </citation>
    <scope>NUCLEOTIDE SEQUENCE [LARGE SCALE GENOMIC DNA]</scope>
    <source>
        <strain evidence="1">Urdbean</strain>
    </source>
</reference>
<organism evidence="1 2">
    <name type="scientific">Vigna mungo</name>
    <name type="common">Black gram</name>
    <name type="synonym">Phaseolus mungo</name>
    <dbReference type="NCBI Taxonomy" id="3915"/>
    <lineage>
        <taxon>Eukaryota</taxon>
        <taxon>Viridiplantae</taxon>
        <taxon>Streptophyta</taxon>
        <taxon>Embryophyta</taxon>
        <taxon>Tracheophyta</taxon>
        <taxon>Spermatophyta</taxon>
        <taxon>Magnoliopsida</taxon>
        <taxon>eudicotyledons</taxon>
        <taxon>Gunneridae</taxon>
        <taxon>Pentapetalae</taxon>
        <taxon>rosids</taxon>
        <taxon>fabids</taxon>
        <taxon>Fabales</taxon>
        <taxon>Fabaceae</taxon>
        <taxon>Papilionoideae</taxon>
        <taxon>50 kb inversion clade</taxon>
        <taxon>NPAAA clade</taxon>
        <taxon>indigoferoid/millettioid clade</taxon>
        <taxon>Phaseoleae</taxon>
        <taxon>Vigna</taxon>
    </lineage>
</organism>
<dbReference type="Proteomes" id="UP001374535">
    <property type="component" value="Chromosome 3"/>
</dbReference>
<dbReference type="AlphaFoldDB" id="A0AAQ3NVL5"/>
<keyword evidence="2" id="KW-1185">Reference proteome</keyword>
<protein>
    <submittedName>
        <fullName evidence="1">Uncharacterized protein</fullName>
    </submittedName>
</protein>
<accession>A0AAQ3NVL5</accession>